<feature type="transmembrane region" description="Helical" evidence="6">
    <location>
        <begin position="336"/>
        <end position="355"/>
    </location>
</feature>
<feature type="domain" description="Major facilitator superfamily (MFS) profile" evidence="7">
    <location>
        <begin position="3"/>
        <end position="382"/>
    </location>
</feature>
<accession>A0ABW2F726</accession>
<dbReference type="PANTHER" id="PTHR23523">
    <property type="match status" value="1"/>
</dbReference>
<evidence type="ECO:0000259" key="7">
    <source>
        <dbReference type="PROSITE" id="PS50850"/>
    </source>
</evidence>
<dbReference type="RefSeq" id="WP_378048201.1">
    <property type="nucleotide sequence ID" value="NZ_JBHMDN010000016.1"/>
</dbReference>
<feature type="transmembrane region" description="Helical" evidence="6">
    <location>
        <begin position="73"/>
        <end position="91"/>
    </location>
</feature>
<dbReference type="InterPro" id="IPR020846">
    <property type="entry name" value="MFS_dom"/>
</dbReference>
<evidence type="ECO:0000256" key="2">
    <source>
        <dbReference type="ARBA" id="ARBA00022448"/>
    </source>
</evidence>
<dbReference type="Proteomes" id="UP001596378">
    <property type="component" value="Unassembled WGS sequence"/>
</dbReference>
<evidence type="ECO:0000313" key="8">
    <source>
        <dbReference type="EMBL" id="MFC7147705.1"/>
    </source>
</evidence>
<feature type="transmembrane region" description="Helical" evidence="6">
    <location>
        <begin position="241"/>
        <end position="264"/>
    </location>
</feature>
<proteinExistence type="predicted"/>
<organism evidence="8 9">
    <name type="scientific">Cohnella cellulosilytica</name>
    <dbReference type="NCBI Taxonomy" id="986710"/>
    <lineage>
        <taxon>Bacteria</taxon>
        <taxon>Bacillati</taxon>
        <taxon>Bacillota</taxon>
        <taxon>Bacilli</taxon>
        <taxon>Bacillales</taxon>
        <taxon>Paenibacillaceae</taxon>
        <taxon>Cohnella</taxon>
    </lineage>
</organism>
<gene>
    <name evidence="8" type="ORF">ACFQMJ_04065</name>
</gene>
<dbReference type="PROSITE" id="PS50850">
    <property type="entry name" value="MFS"/>
    <property type="match status" value="1"/>
</dbReference>
<protein>
    <submittedName>
        <fullName evidence="8">CynX/NimT family MFS transporter</fullName>
    </submittedName>
</protein>
<feature type="transmembrane region" description="Helical" evidence="6">
    <location>
        <begin position="361"/>
        <end position="379"/>
    </location>
</feature>
<dbReference type="InterPro" id="IPR011701">
    <property type="entry name" value="MFS"/>
</dbReference>
<dbReference type="PANTHER" id="PTHR23523:SF2">
    <property type="entry name" value="2-NITROIMIDAZOLE TRANSPORTER"/>
    <property type="match status" value="1"/>
</dbReference>
<evidence type="ECO:0000256" key="6">
    <source>
        <dbReference type="SAM" id="Phobius"/>
    </source>
</evidence>
<feature type="transmembrane region" description="Helical" evidence="6">
    <location>
        <begin position="128"/>
        <end position="149"/>
    </location>
</feature>
<dbReference type="InterPro" id="IPR036259">
    <property type="entry name" value="MFS_trans_sf"/>
</dbReference>
<evidence type="ECO:0000256" key="4">
    <source>
        <dbReference type="ARBA" id="ARBA00022989"/>
    </source>
</evidence>
<feature type="transmembrane region" description="Helical" evidence="6">
    <location>
        <begin position="296"/>
        <end position="315"/>
    </location>
</feature>
<keyword evidence="5 6" id="KW-0472">Membrane</keyword>
<evidence type="ECO:0000256" key="1">
    <source>
        <dbReference type="ARBA" id="ARBA00004651"/>
    </source>
</evidence>
<feature type="transmembrane region" description="Helical" evidence="6">
    <location>
        <begin position="97"/>
        <end position="116"/>
    </location>
</feature>
<dbReference type="Gene3D" id="1.20.1250.20">
    <property type="entry name" value="MFS general substrate transporter like domains"/>
    <property type="match status" value="1"/>
</dbReference>
<feature type="transmembrane region" description="Helical" evidence="6">
    <location>
        <begin position="271"/>
        <end position="290"/>
    </location>
</feature>
<feature type="transmembrane region" description="Helical" evidence="6">
    <location>
        <begin position="207"/>
        <end position="229"/>
    </location>
</feature>
<keyword evidence="2" id="KW-0813">Transport</keyword>
<name>A0ABW2F726_9BACL</name>
<keyword evidence="9" id="KW-1185">Reference proteome</keyword>
<keyword evidence="4 6" id="KW-1133">Transmembrane helix</keyword>
<evidence type="ECO:0000256" key="3">
    <source>
        <dbReference type="ARBA" id="ARBA00022692"/>
    </source>
</evidence>
<dbReference type="Pfam" id="PF07690">
    <property type="entry name" value="MFS_1"/>
    <property type="match status" value="1"/>
</dbReference>
<comment type="subcellular location">
    <subcellularLocation>
        <location evidence="1">Cell membrane</location>
        <topology evidence="1">Multi-pass membrane protein</topology>
    </subcellularLocation>
</comment>
<keyword evidence="3 6" id="KW-0812">Transmembrane</keyword>
<dbReference type="SUPFAM" id="SSF103473">
    <property type="entry name" value="MFS general substrate transporter"/>
    <property type="match status" value="1"/>
</dbReference>
<dbReference type="InterPro" id="IPR052524">
    <property type="entry name" value="MFS_Cyanate_Porter"/>
</dbReference>
<evidence type="ECO:0000313" key="9">
    <source>
        <dbReference type="Proteomes" id="UP001596378"/>
    </source>
</evidence>
<evidence type="ECO:0000256" key="5">
    <source>
        <dbReference type="ARBA" id="ARBA00023136"/>
    </source>
</evidence>
<feature type="transmembrane region" description="Helical" evidence="6">
    <location>
        <begin position="39"/>
        <end position="61"/>
    </location>
</feature>
<sequence length="391" mass="40855">MKRFVFLLVALFLASLNLRPAISSVSPLLGTIRESLGMSGSAASLLTSLPVLCMGFFAPLAIKLGARWGFERAIALSLLLIGVATAARYAANSEALLLVTALGAGIGIAVAGPLLSGFIKRRFANPSAIVGVYSMSLVIGAALGAWLAVPLQEAFQSWQASTAIWSVLAFLALFFWWKPTRSDGAAQSPAPVGGSRSGRSLLRSKRAWLLTGFFALMAIMFYSMTAWLAPIVEEMGYSQQTAAAVLTLFTLIQIPVSLLIPLLIGRYGRKTAWLVGCSVLELAGFLLLQLQASPWLIASLLGIGAGGLFPIALMLPIDEAESAEEASALSAMTQSGGYMIASLGPLFVGIVHDAAGSYSPAIAGLIALVALMIVIQLAIGRKRTAAQLAGG</sequence>
<feature type="transmembrane region" description="Helical" evidence="6">
    <location>
        <begin position="155"/>
        <end position="177"/>
    </location>
</feature>
<dbReference type="EMBL" id="JBHTAI010000002">
    <property type="protein sequence ID" value="MFC7147705.1"/>
    <property type="molecule type" value="Genomic_DNA"/>
</dbReference>
<comment type="caution">
    <text evidence="8">The sequence shown here is derived from an EMBL/GenBank/DDBJ whole genome shotgun (WGS) entry which is preliminary data.</text>
</comment>
<reference evidence="9" key="1">
    <citation type="journal article" date="2019" name="Int. J. Syst. Evol. Microbiol.">
        <title>The Global Catalogue of Microorganisms (GCM) 10K type strain sequencing project: providing services to taxonomists for standard genome sequencing and annotation.</title>
        <authorList>
            <consortium name="The Broad Institute Genomics Platform"/>
            <consortium name="The Broad Institute Genome Sequencing Center for Infectious Disease"/>
            <person name="Wu L."/>
            <person name="Ma J."/>
        </authorList>
    </citation>
    <scope>NUCLEOTIDE SEQUENCE [LARGE SCALE GENOMIC DNA]</scope>
    <source>
        <strain evidence="9">KCTC 12907</strain>
    </source>
</reference>